<dbReference type="Pfam" id="PF04082">
    <property type="entry name" value="Fungal_trans"/>
    <property type="match status" value="1"/>
</dbReference>
<accession>A0A8H6RFX3</accession>
<dbReference type="GO" id="GO:0005634">
    <property type="term" value="C:nucleus"/>
    <property type="evidence" value="ECO:0007669"/>
    <property type="project" value="UniProtKB-SubCell"/>
</dbReference>
<proteinExistence type="predicted"/>
<dbReference type="GO" id="GO:0008270">
    <property type="term" value="F:zinc ion binding"/>
    <property type="evidence" value="ECO:0007669"/>
    <property type="project" value="InterPro"/>
</dbReference>
<keyword evidence="5" id="KW-1185">Reference proteome</keyword>
<name>A0A8H6RFX3_9PEZI</name>
<dbReference type="GO" id="GO:0003677">
    <property type="term" value="F:DNA binding"/>
    <property type="evidence" value="ECO:0007669"/>
    <property type="project" value="InterPro"/>
</dbReference>
<dbReference type="Proteomes" id="UP000660729">
    <property type="component" value="Unassembled WGS sequence"/>
</dbReference>
<dbReference type="CDD" id="cd12148">
    <property type="entry name" value="fungal_TF_MHR"/>
    <property type="match status" value="1"/>
</dbReference>
<evidence type="ECO:0000256" key="1">
    <source>
        <dbReference type="ARBA" id="ARBA00004123"/>
    </source>
</evidence>
<dbReference type="SMART" id="SM00906">
    <property type="entry name" value="Fungal_trans"/>
    <property type="match status" value="1"/>
</dbReference>
<dbReference type="PANTHER" id="PTHR31001:SF49">
    <property type="entry name" value="ZN(II)2CYS6 TRANSCRIPTION FACTOR (EUROFUNG)"/>
    <property type="match status" value="1"/>
</dbReference>
<evidence type="ECO:0000259" key="3">
    <source>
        <dbReference type="SMART" id="SM00906"/>
    </source>
</evidence>
<organism evidence="4 5">
    <name type="scientific">Pseudocercospora fuligena</name>
    <dbReference type="NCBI Taxonomy" id="685502"/>
    <lineage>
        <taxon>Eukaryota</taxon>
        <taxon>Fungi</taxon>
        <taxon>Dikarya</taxon>
        <taxon>Ascomycota</taxon>
        <taxon>Pezizomycotina</taxon>
        <taxon>Dothideomycetes</taxon>
        <taxon>Dothideomycetidae</taxon>
        <taxon>Mycosphaerellales</taxon>
        <taxon>Mycosphaerellaceae</taxon>
        <taxon>Pseudocercospora</taxon>
    </lineage>
</organism>
<dbReference type="PANTHER" id="PTHR31001">
    <property type="entry name" value="UNCHARACTERIZED TRANSCRIPTIONAL REGULATORY PROTEIN"/>
    <property type="match status" value="1"/>
</dbReference>
<keyword evidence="2" id="KW-0539">Nucleus</keyword>
<comment type="subcellular location">
    <subcellularLocation>
        <location evidence="1">Nucleus</location>
    </subcellularLocation>
</comment>
<evidence type="ECO:0000256" key="2">
    <source>
        <dbReference type="ARBA" id="ARBA00023242"/>
    </source>
</evidence>
<evidence type="ECO:0000313" key="5">
    <source>
        <dbReference type="Proteomes" id="UP000660729"/>
    </source>
</evidence>
<dbReference type="GO" id="GO:0006351">
    <property type="term" value="P:DNA-templated transcription"/>
    <property type="evidence" value="ECO:0007669"/>
    <property type="project" value="InterPro"/>
</dbReference>
<dbReference type="InterPro" id="IPR050613">
    <property type="entry name" value="Sec_Metabolite_Reg"/>
</dbReference>
<dbReference type="OrthoDB" id="4934715at2759"/>
<protein>
    <submittedName>
        <fullName evidence="4">Equisetin cluster transcription factor eqxF</fullName>
    </submittedName>
</protein>
<reference evidence="4" key="1">
    <citation type="submission" date="2020-04" db="EMBL/GenBank/DDBJ databases">
        <title>Draft genome resource of the tomato pathogen Pseudocercospora fuligena.</title>
        <authorList>
            <person name="Zaccaron A."/>
        </authorList>
    </citation>
    <scope>NUCLEOTIDE SEQUENCE</scope>
    <source>
        <strain evidence="4">PF001</strain>
    </source>
</reference>
<gene>
    <name evidence="4" type="ORF">HII31_08894</name>
</gene>
<sequence length="534" mass="61845">MLEDIAELRNVIGEQDIDFQSYGCANLYYDSDVLFGSIPAFPLPVILSRYLPSRTECDRRLAIYFRAEGIASPFIHVGNFNKQYEAFWQNQYGTSPLWISLLFSIFHLSVRSGPYVPCEQDKPLEFGLAAAHCLAIGRYNRPQRFAVEALTTYIQVKLVEGLYLCRSLGMLMGTLAQLAFCMGYHRDPDHFPNITPFEGEMRRRAWSVLIQLDLLNSFQLGLPNCVHRRTSWDTRIPGNYHDFDLDPEMKNLPQPRPDSEVTKIMFYNSKHKLMGDFEKILQHSMRTNEMVQQSELVTLDEQLRATYESLPEVLRWKNVSRSIADPIMLIVTRRCIELMYEKCRCVLHRKHITSGRESSIRIAFDAARAIVTSFLDMYPEWKPGGQFYNDRWLMSSITWHDFLMGVTTLCLILCQDRKTPVMSISTEEKRTMIGLLKEAEKVCHEKREESSTGVRASKLLQALFSQMDTQEAPLDPASSTTDPQMPYPIQNFQQEQPQQPEFDIFADPTTWQNVFDNQEWAFMEDSLDTNFDSI</sequence>
<feature type="domain" description="Xylanolytic transcriptional activator regulatory" evidence="3">
    <location>
        <begin position="168"/>
        <end position="243"/>
    </location>
</feature>
<dbReference type="EMBL" id="JABCIY010000178">
    <property type="protein sequence ID" value="KAF7189787.1"/>
    <property type="molecule type" value="Genomic_DNA"/>
</dbReference>
<evidence type="ECO:0000313" key="4">
    <source>
        <dbReference type="EMBL" id="KAF7189787.1"/>
    </source>
</evidence>
<dbReference type="InterPro" id="IPR007219">
    <property type="entry name" value="XnlR_reg_dom"/>
</dbReference>
<dbReference type="AlphaFoldDB" id="A0A8H6RFX3"/>
<comment type="caution">
    <text evidence="4">The sequence shown here is derived from an EMBL/GenBank/DDBJ whole genome shotgun (WGS) entry which is preliminary data.</text>
</comment>